<feature type="compositionally biased region" description="Basic and acidic residues" evidence="1">
    <location>
        <begin position="331"/>
        <end position="340"/>
    </location>
</feature>
<evidence type="ECO:0000313" key="4">
    <source>
        <dbReference type="Proteomes" id="UP000541558"/>
    </source>
</evidence>
<evidence type="ECO:0000313" key="3">
    <source>
        <dbReference type="EMBL" id="KAF5314179.1"/>
    </source>
</evidence>
<protein>
    <recommendedName>
        <fullName evidence="2">BZIP domain-containing protein</fullName>
    </recommendedName>
</protein>
<dbReference type="InterPro" id="IPR046347">
    <property type="entry name" value="bZIP_sf"/>
</dbReference>
<organism evidence="3 4">
    <name type="scientific">Ephemerocybe angulata</name>
    <dbReference type="NCBI Taxonomy" id="980116"/>
    <lineage>
        <taxon>Eukaryota</taxon>
        <taxon>Fungi</taxon>
        <taxon>Dikarya</taxon>
        <taxon>Basidiomycota</taxon>
        <taxon>Agaricomycotina</taxon>
        <taxon>Agaricomycetes</taxon>
        <taxon>Agaricomycetidae</taxon>
        <taxon>Agaricales</taxon>
        <taxon>Agaricineae</taxon>
        <taxon>Psathyrellaceae</taxon>
        <taxon>Ephemerocybe</taxon>
    </lineage>
</organism>
<feature type="region of interest" description="Disordered" evidence="1">
    <location>
        <begin position="1"/>
        <end position="20"/>
    </location>
</feature>
<dbReference type="GO" id="GO:0003700">
    <property type="term" value="F:DNA-binding transcription factor activity"/>
    <property type="evidence" value="ECO:0007669"/>
    <property type="project" value="InterPro"/>
</dbReference>
<feature type="compositionally biased region" description="Polar residues" evidence="1">
    <location>
        <begin position="1"/>
        <end position="11"/>
    </location>
</feature>
<feature type="region of interest" description="Disordered" evidence="1">
    <location>
        <begin position="331"/>
        <end position="360"/>
    </location>
</feature>
<gene>
    <name evidence="3" type="ORF">D9611_006829</name>
</gene>
<keyword evidence="4" id="KW-1185">Reference proteome</keyword>
<feature type="region of interest" description="Disordered" evidence="1">
    <location>
        <begin position="209"/>
        <end position="236"/>
    </location>
</feature>
<dbReference type="SUPFAM" id="SSF57959">
    <property type="entry name" value="Leucine zipper domain"/>
    <property type="match status" value="1"/>
</dbReference>
<dbReference type="AlphaFoldDB" id="A0A8H5B003"/>
<feature type="region of interest" description="Disordered" evidence="1">
    <location>
        <begin position="290"/>
        <end position="318"/>
    </location>
</feature>
<evidence type="ECO:0000259" key="2">
    <source>
        <dbReference type="PROSITE" id="PS00036"/>
    </source>
</evidence>
<reference evidence="3 4" key="1">
    <citation type="journal article" date="2020" name="ISME J.">
        <title>Uncovering the hidden diversity of litter-decomposition mechanisms in mushroom-forming fungi.</title>
        <authorList>
            <person name="Floudas D."/>
            <person name="Bentzer J."/>
            <person name="Ahren D."/>
            <person name="Johansson T."/>
            <person name="Persson P."/>
            <person name="Tunlid A."/>
        </authorList>
    </citation>
    <scope>NUCLEOTIDE SEQUENCE [LARGE SCALE GENOMIC DNA]</scope>
    <source>
        <strain evidence="3 4">CBS 175.51</strain>
    </source>
</reference>
<dbReference type="InterPro" id="IPR004827">
    <property type="entry name" value="bZIP"/>
</dbReference>
<feature type="compositionally biased region" description="Low complexity" evidence="1">
    <location>
        <begin position="419"/>
        <end position="429"/>
    </location>
</feature>
<feature type="region of interest" description="Disordered" evidence="1">
    <location>
        <begin position="495"/>
        <end position="515"/>
    </location>
</feature>
<name>A0A8H5B003_9AGAR</name>
<feature type="domain" description="BZIP" evidence="2">
    <location>
        <begin position="27"/>
        <end position="41"/>
    </location>
</feature>
<proteinExistence type="predicted"/>
<dbReference type="Gene3D" id="1.20.5.170">
    <property type="match status" value="1"/>
</dbReference>
<evidence type="ECO:0000256" key="1">
    <source>
        <dbReference type="SAM" id="MobiDB-lite"/>
    </source>
</evidence>
<accession>A0A8H5B003</accession>
<feature type="compositionally biased region" description="Polar residues" evidence="1">
    <location>
        <begin position="155"/>
        <end position="173"/>
    </location>
</feature>
<sequence>MPKSNPNQDPSKGSHDDQARISDVALRKKKNADAQAAFRARRANYIATLEETVTSLESVVLQLQESCRESRTETQEWKQHYARVRLEFREREKYWRALWQSKKTGQGTDDVPPLAPPNSAALLQPNSMNLHVGQPHSQLPQYSDESMGYRNDDSCATTTFNGSEHSSYTTSPSIPLVEPDPTLSPEDAAGRLAKYGQYNYSVHALASPRDPRWSLQPLPGGGTMPGPDATHQHSQSPVYLESPSLTASEMAYAGRTFGVPEEQKVALHSVLDNAPFSFASDGRFDHRLTEASAPGSRSMSPLSSQPGPSSSTITPSFQFAPYTTDTTAQANDRRDFDFRRPSLSHGGEVTLHGGTADISSLSGLATSDAVRYRLDSRKSDSGPCQQQQRSTPLPGSISGLGSTSENGTSSHHHDDHAASSESDAASQSSRLRRRRGTLPSSRSPSPGPPSLSCTVAVIKAQAFGALRRTRARGKKSSEGAAKVAMDVLEARGIGIGVPTSSKRPRIDNESLAMET</sequence>
<dbReference type="EMBL" id="JAACJK010000222">
    <property type="protein sequence ID" value="KAF5314179.1"/>
    <property type="molecule type" value="Genomic_DNA"/>
</dbReference>
<dbReference type="Proteomes" id="UP000541558">
    <property type="component" value="Unassembled WGS sequence"/>
</dbReference>
<feature type="region of interest" description="Disordered" evidence="1">
    <location>
        <begin position="155"/>
        <end position="179"/>
    </location>
</feature>
<feature type="compositionally biased region" description="Polar residues" evidence="1">
    <location>
        <begin position="382"/>
        <end position="408"/>
    </location>
</feature>
<dbReference type="PROSITE" id="PS00036">
    <property type="entry name" value="BZIP_BASIC"/>
    <property type="match status" value="1"/>
</dbReference>
<feature type="region of interest" description="Disordered" evidence="1">
    <location>
        <begin position="375"/>
        <end position="452"/>
    </location>
</feature>
<dbReference type="OrthoDB" id="2285533at2759"/>
<feature type="compositionally biased region" description="Low complexity" evidence="1">
    <location>
        <begin position="298"/>
        <end position="316"/>
    </location>
</feature>
<comment type="caution">
    <text evidence="3">The sequence shown here is derived from an EMBL/GenBank/DDBJ whole genome shotgun (WGS) entry which is preliminary data.</text>
</comment>